<keyword evidence="1" id="KW-0732">Signal</keyword>
<evidence type="ECO:0008006" key="6">
    <source>
        <dbReference type="Google" id="ProtNLM"/>
    </source>
</evidence>
<protein>
    <recommendedName>
        <fullName evidence="6">Spore coat protein U domain-containing protein</fullName>
    </recommendedName>
</protein>
<accession>A0A380U7A8</accession>
<proteinExistence type="predicted"/>
<sequence length="163" mass="17248">MNKLIQASLIAVVFGVSSTAIYAAPKKESKQCGGAPCEGEIDIELEILKACELKVGKDIKLVEESYTGSSGFTVVTNTPYNLNLSTLNAGTSADTFVKHATTTDKVYTTVKTTKGGTSYPIGSTPVTGMNTDNFVVNVSPKTAISGTQRAGTYKDTLFIKVTY</sequence>
<evidence type="ECO:0000256" key="1">
    <source>
        <dbReference type="SAM" id="SignalP"/>
    </source>
</evidence>
<evidence type="ECO:0000313" key="4">
    <source>
        <dbReference type="Proteomes" id="UP000254227"/>
    </source>
</evidence>
<evidence type="ECO:0000313" key="3">
    <source>
        <dbReference type="EMBL" id="SUT97135.1"/>
    </source>
</evidence>
<dbReference type="Proteomes" id="UP000595107">
    <property type="component" value="Chromosome"/>
</dbReference>
<reference evidence="3 4" key="1">
    <citation type="submission" date="2018-06" db="EMBL/GenBank/DDBJ databases">
        <authorList>
            <consortium name="Pathogen Informatics"/>
            <person name="Doyle S."/>
        </authorList>
    </citation>
    <scope>NUCLEOTIDE SEQUENCE [LARGE SCALE GENOMIC DNA]</scope>
    <source>
        <strain evidence="3 4">NCTC10308</strain>
    </source>
</reference>
<dbReference type="EMBL" id="CP065666">
    <property type="protein sequence ID" value="QPS04345.1"/>
    <property type="molecule type" value="Genomic_DNA"/>
</dbReference>
<reference evidence="2 5" key="2">
    <citation type="submission" date="2020-12" db="EMBL/GenBank/DDBJ databases">
        <title>FDA dAtabase for Regulatory Grade micrObial Sequences (FDA-ARGOS): Supporting development and validation of Infectious Disease Dx tests.</title>
        <authorList>
            <person name="Sproer C."/>
            <person name="Gronow S."/>
            <person name="Severitt S."/>
            <person name="Schroder I."/>
            <person name="Tallon L."/>
            <person name="Sadzewicz L."/>
            <person name="Zhao X."/>
            <person name="Boylan J."/>
            <person name="Ott S."/>
            <person name="Bowen H."/>
            <person name="Vavikolanu K."/>
            <person name="Mehta A."/>
            <person name="Aluvathingal J."/>
            <person name="Nadendla S."/>
            <person name="Lowell S."/>
            <person name="Myers T."/>
            <person name="Yan Y."/>
            <person name="Sichtig H."/>
        </authorList>
    </citation>
    <scope>NUCLEOTIDE SEQUENCE [LARGE SCALE GENOMIC DNA]</scope>
    <source>
        <strain evidence="2 5">FDAARGOS_910</strain>
    </source>
</reference>
<organism evidence="3 4">
    <name type="scientific">Acinetobacter johnsonii</name>
    <dbReference type="NCBI Taxonomy" id="40214"/>
    <lineage>
        <taxon>Bacteria</taxon>
        <taxon>Pseudomonadati</taxon>
        <taxon>Pseudomonadota</taxon>
        <taxon>Gammaproteobacteria</taxon>
        <taxon>Moraxellales</taxon>
        <taxon>Moraxellaceae</taxon>
        <taxon>Acinetobacter</taxon>
    </lineage>
</organism>
<evidence type="ECO:0000313" key="2">
    <source>
        <dbReference type="EMBL" id="QPS04345.1"/>
    </source>
</evidence>
<gene>
    <name evidence="2" type="ORF">I6G67_02245</name>
    <name evidence="3" type="ORF">NCTC10308_02317</name>
</gene>
<name>A0A380U7A8_ACIJO</name>
<dbReference type="RefSeq" id="WP_004697657.1">
    <property type="nucleotide sequence ID" value="NZ_BBTB01000003.1"/>
</dbReference>
<feature type="chain" id="PRO_5036072198" description="Spore coat protein U domain-containing protein" evidence="1">
    <location>
        <begin position="24"/>
        <end position="163"/>
    </location>
</feature>
<evidence type="ECO:0000313" key="5">
    <source>
        <dbReference type="Proteomes" id="UP000595107"/>
    </source>
</evidence>
<dbReference type="Proteomes" id="UP000254227">
    <property type="component" value="Unassembled WGS sequence"/>
</dbReference>
<feature type="signal peptide" evidence="1">
    <location>
        <begin position="1"/>
        <end position="23"/>
    </location>
</feature>
<dbReference type="AlphaFoldDB" id="A0A380U7A8"/>
<dbReference type="EMBL" id="UFRV01000006">
    <property type="protein sequence ID" value="SUT97135.1"/>
    <property type="molecule type" value="Genomic_DNA"/>
</dbReference>